<feature type="transmembrane region" description="Helical" evidence="5">
    <location>
        <begin position="221"/>
        <end position="242"/>
    </location>
</feature>
<keyword evidence="9" id="KW-1185">Reference proteome</keyword>
<dbReference type="EMBL" id="AP028056">
    <property type="protein sequence ID" value="BEH02967.1"/>
    <property type="molecule type" value="Genomic_DNA"/>
</dbReference>
<dbReference type="InterPro" id="IPR003594">
    <property type="entry name" value="HATPase_dom"/>
</dbReference>
<dbReference type="Pfam" id="PF02518">
    <property type="entry name" value="HATPase_c"/>
    <property type="match status" value="1"/>
</dbReference>
<dbReference type="GO" id="GO:0016301">
    <property type="term" value="F:kinase activity"/>
    <property type="evidence" value="ECO:0007669"/>
    <property type="project" value="UniProtKB-KW"/>
</dbReference>
<evidence type="ECO:0000259" key="7">
    <source>
        <dbReference type="Pfam" id="PF04024"/>
    </source>
</evidence>
<evidence type="ECO:0000256" key="1">
    <source>
        <dbReference type="ARBA" id="ARBA00022679"/>
    </source>
</evidence>
<evidence type="ECO:0000256" key="3">
    <source>
        <dbReference type="ARBA" id="ARBA00023012"/>
    </source>
</evidence>
<dbReference type="PANTHER" id="PTHR24421:SF61">
    <property type="entry name" value="OXYGEN SENSOR HISTIDINE KINASE NREB"/>
    <property type="match status" value="1"/>
</dbReference>
<accession>A0AAN0MHS8</accession>
<dbReference type="InterPro" id="IPR050482">
    <property type="entry name" value="Sensor_HK_TwoCompSys"/>
</dbReference>
<keyword evidence="5" id="KW-0472">Membrane</keyword>
<keyword evidence="2" id="KW-0418">Kinase</keyword>
<evidence type="ECO:0000259" key="6">
    <source>
        <dbReference type="Pfam" id="PF02518"/>
    </source>
</evidence>
<feature type="compositionally biased region" description="Polar residues" evidence="4">
    <location>
        <begin position="1"/>
        <end position="11"/>
    </location>
</feature>
<gene>
    <name evidence="8" type="ORF">brsh051_22480</name>
</gene>
<feature type="transmembrane region" description="Helical" evidence="5">
    <location>
        <begin position="53"/>
        <end position="79"/>
    </location>
</feature>
<dbReference type="InterPro" id="IPR036890">
    <property type="entry name" value="HATPase_C_sf"/>
</dbReference>
<feature type="domain" description="Histidine kinase/HSP90-like ATPase" evidence="6">
    <location>
        <begin position="348"/>
        <end position="440"/>
    </location>
</feature>
<protein>
    <submittedName>
        <fullName evidence="8">ATP-binding protein</fullName>
    </submittedName>
</protein>
<feature type="transmembrane region" description="Helical" evidence="5">
    <location>
        <begin position="110"/>
        <end position="132"/>
    </location>
</feature>
<dbReference type="KEGG" id="broo:brsh051_22480"/>
<feature type="region of interest" description="Disordered" evidence="4">
    <location>
        <begin position="420"/>
        <end position="441"/>
    </location>
</feature>
<evidence type="ECO:0000313" key="8">
    <source>
        <dbReference type="EMBL" id="BEH02967.1"/>
    </source>
</evidence>
<evidence type="ECO:0000256" key="4">
    <source>
        <dbReference type="SAM" id="MobiDB-lite"/>
    </source>
</evidence>
<name>A0AAN0MHS8_9ACTN</name>
<feature type="compositionally biased region" description="Pro residues" evidence="4">
    <location>
        <begin position="14"/>
        <end position="23"/>
    </location>
</feature>
<dbReference type="GO" id="GO:0005524">
    <property type="term" value="F:ATP binding"/>
    <property type="evidence" value="ECO:0007669"/>
    <property type="project" value="UniProtKB-KW"/>
</dbReference>
<feature type="domain" description="Phage shock protein PspC N-terminal" evidence="7">
    <location>
        <begin position="27"/>
        <end position="82"/>
    </location>
</feature>
<keyword evidence="3" id="KW-0902">Two-component regulatory system</keyword>
<reference evidence="8" key="1">
    <citation type="journal article" date="2024" name="Int. J. Syst. Evol. Microbiol.">
        <title>Brooklawnia propionicigenes sp. nov., a facultatively anaerobic, propionate-producing bacterium isolated from a methanogenic reactor treating waste from cattle farms.</title>
        <authorList>
            <person name="Akita Y."/>
            <person name="Ueki A."/>
            <person name="Tonouchi A."/>
            <person name="Sugawara Y."/>
            <person name="Honma S."/>
            <person name="Kaku N."/>
            <person name="Ueki K."/>
        </authorList>
    </citation>
    <scope>NUCLEOTIDE SEQUENCE</scope>
    <source>
        <strain evidence="8">SH051</strain>
    </source>
</reference>
<dbReference type="InterPro" id="IPR007168">
    <property type="entry name" value="Phageshock_PspC_N"/>
</dbReference>
<dbReference type="SUPFAM" id="SSF55874">
    <property type="entry name" value="ATPase domain of HSP90 chaperone/DNA topoisomerase II/histidine kinase"/>
    <property type="match status" value="1"/>
</dbReference>
<sequence>MTSVPEPSYQQPGPVAPVPPNPPVRTRLTRSRSEAWLGGVAAGIADHLGWPTWLVRLCFVGLAFANFLTIGVYAVLWILMPEPSPVEQPPGLQAATNQGMRQSTRPKNVSFGRVSAVVMVGFGLIMLARMLGMGPANAFFWPIMLAALGVGLVWLQADDEPAVSKSAAEVAAGSEQTRRPIVSVGGRKWVEAVRVLGGMTLIGGAVALLAASQGGVGQLPLVAMVSALTVAGVAVVAAPWILRYRRRMAAAYEEKLIADTRADMAAHLHDSVLQTLALIQRQADDPKQVATLARRQERELRAWLYADQAGPSTLKAALTEAGGEVEDERGVPVEVVCVGDIELTEGLRALVQAAREAMTNAAKHSGAPFIDVYAEVEPTGEGELVQVFVRDRGKGFDPADVADDRMGVRSSIVGRMERHGGSAKIRSAPGEGTEIRLEMKA</sequence>
<organism evidence="8 9">
    <name type="scientific">Brooklawnia propionicigenes</name>
    <dbReference type="NCBI Taxonomy" id="3041175"/>
    <lineage>
        <taxon>Bacteria</taxon>
        <taxon>Bacillati</taxon>
        <taxon>Actinomycetota</taxon>
        <taxon>Actinomycetes</taxon>
        <taxon>Propionibacteriales</taxon>
        <taxon>Propionibacteriaceae</taxon>
        <taxon>Brooklawnia</taxon>
    </lineage>
</organism>
<dbReference type="PANTHER" id="PTHR24421">
    <property type="entry name" value="NITRATE/NITRITE SENSOR PROTEIN NARX-RELATED"/>
    <property type="match status" value="1"/>
</dbReference>
<keyword evidence="8" id="KW-0547">Nucleotide-binding</keyword>
<evidence type="ECO:0000256" key="5">
    <source>
        <dbReference type="SAM" id="Phobius"/>
    </source>
</evidence>
<keyword evidence="1" id="KW-0808">Transferase</keyword>
<dbReference type="RefSeq" id="WP_286265035.1">
    <property type="nucleotide sequence ID" value="NZ_AP028056.1"/>
</dbReference>
<dbReference type="Pfam" id="PF04024">
    <property type="entry name" value="PspC"/>
    <property type="match status" value="1"/>
</dbReference>
<keyword evidence="5" id="KW-0812">Transmembrane</keyword>
<proteinExistence type="predicted"/>
<dbReference type="Gene3D" id="3.30.565.10">
    <property type="entry name" value="Histidine kinase-like ATPase, C-terminal domain"/>
    <property type="match status" value="1"/>
</dbReference>
<keyword evidence="5" id="KW-1133">Transmembrane helix</keyword>
<evidence type="ECO:0000256" key="2">
    <source>
        <dbReference type="ARBA" id="ARBA00022777"/>
    </source>
</evidence>
<dbReference type="GO" id="GO:0000160">
    <property type="term" value="P:phosphorelay signal transduction system"/>
    <property type="evidence" value="ECO:0007669"/>
    <property type="project" value="UniProtKB-KW"/>
</dbReference>
<feature type="transmembrane region" description="Helical" evidence="5">
    <location>
        <begin position="195"/>
        <end position="215"/>
    </location>
</feature>
<dbReference type="AlphaFoldDB" id="A0AAN0MHS8"/>
<feature type="transmembrane region" description="Helical" evidence="5">
    <location>
        <begin position="138"/>
        <end position="155"/>
    </location>
</feature>
<dbReference type="Proteomes" id="UP001431656">
    <property type="component" value="Chromosome"/>
</dbReference>
<evidence type="ECO:0000313" key="9">
    <source>
        <dbReference type="Proteomes" id="UP001431656"/>
    </source>
</evidence>
<keyword evidence="8" id="KW-0067">ATP-binding</keyword>
<feature type="region of interest" description="Disordered" evidence="4">
    <location>
        <begin position="1"/>
        <end position="26"/>
    </location>
</feature>